<dbReference type="CDD" id="cd00303">
    <property type="entry name" value="retropepsin_like"/>
    <property type="match status" value="1"/>
</dbReference>
<protein>
    <submittedName>
        <fullName evidence="2">Uncharacterized protein LOC108663640</fullName>
    </submittedName>
</protein>
<dbReference type="Gramene" id="Tc10v2_t011170.1">
    <property type="protein sequence ID" value="Tc10v2_p011170.1"/>
    <property type="gene ID" value="Tc10v2_g011170"/>
</dbReference>
<dbReference type="RefSeq" id="XP_017984361.1">
    <property type="nucleotide sequence ID" value="XM_018128872.1"/>
</dbReference>
<dbReference type="GeneID" id="108663640"/>
<dbReference type="Proteomes" id="UP000694886">
    <property type="component" value="Chromosome 10"/>
</dbReference>
<sequence>MAFIEECSAIIQNKLQPTLKDPRSFSIPCAIDGSKFFKALCDLGASVSLILLFATRKLGLKDIQPTTITLQLTDRTIQHLIGIIEDVLVKLGHLYIPVDFLVLEIEEDVDILVIFGRPFLVTSGIIIDVKEGKITFKVGEEVVEFNIFNAIKHLASSISCFRMDVDDEDKGMLISPPISDQAPSFGLNLPPL</sequence>
<proteinExistence type="predicted"/>
<dbReference type="SUPFAM" id="SSF50630">
    <property type="entry name" value="Acid proteases"/>
    <property type="match status" value="1"/>
</dbReference>
<dbReference type="Gene3D" id="2.40.70.10">
    <property type="entry name" value="Acid Proteases"/>
    <property type="match status" value="1"/>
</dbReference>
<dbReference type="PANTHER" id="PTHR33067:SF31">
    <property type="entry name" value="RNA-DIRECTED DNA POLYMERASE"/>
    <property type="match status" value="1"/>
</dbReference>
<dbReference type="KEGG" id="tcc:108663640"/>
<name>A0AB32X2G3_THECC</name>
<reference evidence="2" key="2">
    <citation type="submission" date="2025-08" db="UniProtKB">
        <authorList>
            <consortium name="RefSeq"/>
        </authorList>
    </citation>
    <scope>IDENTIFICATION</scope>
</reference>
<dbReference type="PANTHER" id="PTHR33067">
    <property type="entry name" value="RNA-DIRECTED DNA POLYMERASE-RELATED"/>
    <property type="match status" value="1"/>
</dbReference>
<evidence type="ECO:0000313" key="2">
    <source>
        <dbReference type="RefSeq" id="XP_017984361.1"/>
    </source>
</evidence>
<dbReference type="InterPro" id="IPR021109">
    <property type="entry name" value="Peptidase_aspartic_dom_sf"/>
</dbReference>
<evidence type="ECO:0000313" key="1">
    <source>
        <dbReference type="Proteomes" id="UP000694886"/>
    </source>
</evidence>
<dbReference type="AlphaFoldDB" id="A0AB32X2G3"/>
<reference evidence="1" key="1">
    <citation type="journal article" date="1997" name="Nucleic Acids Res.">
        <title>tRNAscan-SE: a program for improved detection of transfer RNA genes in genomic sequence.</title>
        <authorList>
            <person name="Lowe T.M."/>
            <person name="Eddy S.R."/>
        </authorList>
    </citation>
    <scope>NUCLEOTIDE SEQUENCE [LARGE SCALE GENOMIC DNA]</scope>
    <source>
        <strain evidence="1">r\B97-61/B2</strain>
    </source>
</reference>
<gene>
    <name evidence="2" type="primary">LOC108663640</name>
</gene>
<accession>A0AB32X2G3</accession>
<organism evidence="1 2">
    <name type="scientific">Theobroma cacao</name>
    <name type="common">Cacao</name>
    <name type="synonym">Cocoa</name>
    <dbReference type="NCBI Taxonomy" id="3641"/>
    <lineage>
        <taxon>Eukaryota</taxon>
        <taxon>Viridiplantae</taxon>
        <taxon>Streptophyta</taxon>
        <taxon>Embryophyta</taxon>
        <taxon>Tracheophyta</taxon>
        <taxon>Spermatophyta</taxon>
        <taxon>Magnoliopsida</taxon>
        <taxon>eudicotyledons</taxon>
        <taxon>Gunneridae</taxon>
        <taxon>Pentapetalae</taxon>
        <taxon>rosids</taxon>
        <taxon>malvids</taxon>
        <taxon>Malvales</taxon>
        <taxon>Malvaceae</taxon>
        <taxon>Byttnerioideae</taxon>
        <taxon>Theobroma</taxon>
    </lineage>
</organism>